<dbReference type="Gene3D" id="1.10.600.10">
    <property type="entry name" value="Farnesyl Diphosphate Synthase"/>
    <property type="match status" value="1"/>
</dbReference>
<dbReference type="Proteomes" id="UP000288716">
    <property type="component" value="Unassembled WGS sequence"/>
</dbReference>
<dbReference type="InterPro" id="IPR000092">
    <property type="entry name" value="Polyprenyl_synt"/>
</dbReference>
<dbReference type="InterPro" id="IPR008949">
    <property type="entry name" value="Isoprenoid_synthase_dom_sf"/>
</dbReference>
<organism evidence="7 8">
    <name type="scientific">Leptotrombidium deliense</name>
    <dbReference type="NCBI Taxonomy" id="299467"/>
    <lineage>
        <taxon>Eukaryota</taxon>
        <taxon>Metazoa</taxon>
        <taxon>Ecdysozoa</taxon>
        <taxon>Arthropoda</taxon>
        <taxon>Chelicerata</taxon>
        <taxon>Arachnida</taxon>
        <taxon>Acari</taxon>
        <taxon>Acariformes</taxon>
        <taxon>Trombidiformes</taxon>
        <taxon>Prostigmata</taxon>
        <taxon>Anystina</taxon>
        <taxon>Parasitengona</taxon>
        <taxon>Trombiculoidea</taxon>
        <taxon>Trombiculidae</taxon>
        <taxon>Leptotrombidium</taxon>
    </lineage>
</organism>
<dbReference type="GO" id="GO:0004161">
    <property type="term" value="F:dimethylallyltranstransferase activity"/>
    <property type="evidence" value="ECO:0007669"/>
    <property type="project" value="TreeGrafter"/>
</dbReference>
<keyword evidence="6" id="KW-1133">Transmembrane helix</keyword>
<dbReference type="SUPFAM" id="SSF48576">
    <property type="entry name" value="Terpenoid synthases"/>
    <property type="match status" value="1"/>
</dbReference>
<dbReference type="GO" id="GO:0045337">
    <property type="term" value="P:farnesyl diphosphate biosynthetic process"/>
    <property type="evidence" value="ECO:0007669"/>
    <property type="project" value="TreeGrafter"/>
</dbReference>
<evidence type="ECO:0000256" key="3">
    <source>
        <dbReference type="ARBA" id="ARBA00022723"/>
    </source>
</evidence>
<accession>A0A443RSH3</accession>
<dbReference type="GO" id="GO:0046872">
    <property type="term" value="F:metal ion binding"/>
    <property type="evidence" value="ECO:0007669"/>
    <property type="project" value="UniProtKB-KW"/>
</dbReference>
<dbReference type="GO" id="GO:0042811">
    <property type="term" value="P:pheromone biosynthetic process"/>
    <property type="evidence" value="ECO:0007669"/>
    <property type="project" value="UniProtKB-ARBA"/>
</dbReference>
<dbReference type="Pfam" id="PF00348">
    <property type="entry name" value="polyprenyl_synt"/>
    <property type="match status" value="1"/>
</dbReference>
<dbReference type="InterPro" id="IPR039702">
    <property type="entry name" value="FPS1-like"/>
</dbReference>
<dbReference type="PANTHER" id="PTHR11525">
    <property type="entry name" value="FARNESYL-PYROPHOSPHATE SYNTHETASE"/>
    <property type="match status" value="1"/>
</dbReference>
<comment type="caution">
    <text evidence="7">The sequence shown here is derived from an EMBL/GenBank/DDBJ whole genome shotgun (WGS) entry which is preliminary data.</text>
</comment>
<evidence type="ECO:0000256" key="5">
    <source>
        <dbReference type="ARBA" id="ARBA00033740"/>
    </source>
</evidence>
<dbReference type="PANTHER" id="PTHR11525:SF0">
    <property type="entry name" value="FARNESYL PYROPHOSPHATE SYNTHASE"/>
    <property type="match status" value="1"/>
</dbReference>
<dbReference type="EMBL" id="NCKV01043473">
    <property type="protein sequence ID" value="RWS18227.1"/>
    <property type="molecule type" value="Genomic_DNA"/>
</dbReference>
<feature type="transmembrane region" description="Helical" evidence="6">
    <location>
        <begin position="72"/>
        <end position="89"/>
    </location>
</feature>
<evidence type="ECO:0000256" key="2">
    <source>
        <dbReference type="ARBA" id="ARBA00022679"/>
    </source>
</evidence>
<comment type="pathway">
    <text evidence="5">Pheromone biosynthesis.</text>
</comment>
<comment type="cofactor">
    <cofactor evidence="1">
        <name>Mg(2+)</name>
        <dbReference type="ChEBI" id="CHEBI:18420"/>
    </cofactor>
</comment>
<evidence type="ECO:0000256" key="4">
    <source>
        <dbReference type="ARBA" id="ARBA00022842"/>
    </source>
</evidence>
<sequence length="102" mass="11917">MSSKEEIESALDKVREEMFRFHSKYNHEVATKMDQLFEYSVHGGKMLRITLLLQLFDEIATKEERTKLRGKAMLLGICVHLLVSAWMVIDDMIDKSETRLLV</sequence>
<keyword evidence="6" id="KW-0472">Membrane</keyword>
<evidence type="ECO:0000313" key="7">
    <source>
        <dbReference type="EMBL" id="RWS18227.1"/>
    </source>
</evidence>
<evidence type="ECO:0000256" key="1">
    <source>
        <dbReference type="ARBA" id="ARBA00001946"/>
    </source>
</evidence>
<dbReference type="AlphaFoldDB" id="A0A443RSH3"/>
<keyword evidence="4" id="KW-0460">Magnesium</keyword>
<reference evidence="7 8" key="1">
    <citation type="journal article" date="2018" name="Gigascience">
        <title>Genomes of trombidid mites reveal novel predicted allergens and laterally-transferred genes associated with secondary metabolism.</title>
        <authorList>
            <person name="Dong X."/>
            <person name="Chaisiri K."/>
            <person name="Xia D."/>
            <person name="Armstrong S.D."/>
            <person name="Fang Y."/>
            <person name="Donnelly M.J."/>
            <person name="Kadowaki T."/>
            <person name="McGarry J.W."/>
            <person name="Darby A.C."/>
            <person name="Makepeace B.L."/>
        </authorList>
    </citation>
    <scope>NUCLEOTIDE SEQUENCE [LARGE SCALE GENOMIC DNA]</scope>
    <source>
        <strain evidence="7">UoL-UT</strain>
    </source>
</reference>
<keyword evidence="2" id="KW-0808">Transferase</keyword>
<dbReference type="GO" id="GO:0004337">
    <property type="term" value="F:(2E,6E)-farnesyl diphosphate synthase activity"/>
    <property type="evidence" value="ECO:0007669"/>
    <property type="project" value="TreeGrafter"/>
</dbReference>
<dbReference type="VEuPathDB" id="VectorBase:LDEU013813"/>
<evidence type="ECO:0000256" key="6">
    <source>
        <dbReference type="SAM" id="Phobius"/>
    </source>
</evidence>
<protein>
    <submittedName>
        <fullName evidence="7">Uncharacterized protein</fullName>
    </submittedName>
</protein>
<keyword evidence="3" id="KW-0479">Metal-binding</keyword>
<keyword evidence="6" id="KW-0812">Transmembrane</keyword>
<keyword evidence="8" id="KW-1185">Reference proteome</keyword>
<evidence type="ECO:0000313" key="8">
    <source>
        <dbReference type="Proteomes" id="UP000288716"/>
    </source>
</evidence>
<proteinExistence type="predicted"/>
<dbReference type="GO" id="GO:0005737">
    <property type="term" value="C:cytoplasm"/>
    <property type="evidence" value="ECO:0007669"/>
    <property type="project" value="TreeGrafter"/>
</dbReference>
<dbReference type="OrthoDB" id="10257492at2759"/>
<gene>
    <name evidence="7" type="ORF">B4U80_15045</name>
</gene>
<name>A0A443RSH3_9ACAR</name>